<comment type="caution">
    <text evidence="1">The sequence shown here is derived from an EMBL/GenBank/DDBJ whole genome shotgun (WGS) entry which is preliminary data.</text>
</comment>
<dbReference type="SUPFAM" id="SSF48208">
    <property type="entry name" value="Six-hairpin glycosidases"/>
    <property type="match status" value="1"/>
</dbReference>
<proteinExistence type="predicted"/>
<name>A0A645CS04_9ZZZZ</name>
<accession>A0A645CS04</accession>
<dbReference type="AlphaFoldDB" id="A0A645CS04"/>
<evidence type="ECO:0000313" key="1">
    <source>
        <dbReference type="EMBL" id="MPM79697.1"/>
    </source>
</evidence>
<sequence length="348" mass="39791">MYDLSLQKDLVMGWCGQADSPGYALQVLAQRLNDTSIRDRVQRSLDFLTTYPVDGKGMFPVGYHVTDKKFHGGDHVSCGQAMYNFSKAIETARKNKNYRTEKWEKFLRKVCDGQSKRILRDDWNPHSTAEGFYIAPLAIAAQLFNNATYKKAAVKAAELYANRHLTMDGCYWGGTLDATCEDKEGSWAAFQGFLELYERTKEKQYLDWAKHAMDVCLSYIVVWDIPLPAGRMADYNFKTTGWTVVSPQNQHIDVYGVLFAPEVYKMGVYLKDERLKKLAPVMFRSCYQLTNPYGSQGEQLQQTNFAQHGDMSNVHKLRGGYSESWTVFWITAHFLNAAARFEEMDVAI</sequence>
<reference evidence="1" key="1">
    <citation type="submission" date="2019-08" db="EMBL/GenBank/DDBJ databases">
        <authorList>
            <person name="Kucharzyk K."/>
            <person name="Murdoch R.W."/>
            <person name="Higgins S."/>
            <person name="Loffler F."/>
        </authorList>
    </citation>
    <scope>NUCLEOTIDE SEQUENCE</scope>
</reference>
<dbReference type="InterPro" id="IPR008928">
    <property type="entry name" value="6-hairpin_glycosidase_sf"/>
</dbReference>
<gene>
    <name evidence="1" type="ORF">SDC9_126736</name>
</gene>
<protein>
    <submittedName>
        <fullName evidence="1">Uncharacterized protein</fullName>
    </submittedName>
</protein>
<organism evidence="1">
    <name type="scientific">bioreactor metagenome</name>
    <dbReference type="NCBI Taxonomy" id="1076179"/>
    <lineage>
        <taxon>unclassified sequences</taxon>
        <taxon>metagenomes</taxon>
        <taxon>ecological metagenomes</taxon>
    </lineage>
</organism>
<dbReference type="EMBL" id="VSSQ01029530">
    <property type="protein sequence ID" value="MPM79697.1"/>
    <property type="molecule type" value="Genomic_DNA"/>
</dbReference>
<dbReference type="GO" id="GO:0005975">
    <property type="term" value="P:carbohydrate metabolic process"/>
    <property type="evidence" value="ECO:0007669"/>
    <property type="project" value="InterPro"/>
</dbReference>